<dbReference type="Proteomes" id="UP000649232">
    <property type="component" value="Unassembled WGS sequence"/>
</dbReference>
<dbReference type="EMBL" id="JAEILT010000004">
    <property type="protein sequence ID" value="MBJ2135536.1"/>
    <property type="molecule type" value="Genomic_DNA"/>
</dbReference>
<gene>
    <name evidence="2" type="ORF">JEU11_03640</name>
</gene>
<accession>A0ABS0WAP4</accession>
<evidence type="ECO:0000313" key="2">
    <source>
        <dbReference type="EMBL" id="MBJ2135536.1"/>
    </source>
</evidence>
<evidence type="ECO:0008006" key="4">
    <source>
        <dbReference type="Google" id="ProtNLM"/>
    </source>
</evidence>
<keyword evidence="1" id="KW-0175">Coiled coil</keyword>
<sequence length="146" mass="16717">MSDPMINVNKFRTWKATMDNQSIFEYLYAGNLNKSSIAKACGFSSEAFKLKNGNRQLIEEFNAYQNILRKDRVLPELTERGKKVASGKDSVLYDQNKKKDFKSTKRASELEIENTKLLAENARLKIELSQYKDLSETLSELGVIPK</sequence>
<organism evidence="2 3">
    <name type="scientific">Paraglaciecola chathamensis</name>
    <dbReference type="NCBI Taxonomy" id="368405"/>
    <lineage>
        <taxon>Bacteria</taxon>
        <taxon>Pseudomonadati</taxon>
        <taxon>Pseudomonadota</taxon>
        <taxon>Gammaproteobacteria</taxon>
        <taxon>Alteromonadales</taxon>
        <taxon>Alteromonadaceae</taxon>
        <taxon>Paraglaciecola</taxon>
    </lineage>
</organism>
<protein>
    <recommendedName>
        <fullName evidence="4">Transposase</fullName>
    </recommendedName>
</protein>
<reference evidence="2 3" key="1">
    <citation type="submission" date="2020-12" db="EMBL/GenBank/DDBJ databases">
        <title>Draft genome sequences of nine environmental bacterial isolates colonizing plastic.</title>
        <authorList>
            <person name="Borre I."/>
            <person name="Sonnenschein E.C."/>
        </authorList>
    </citation>
    <scope>NUCLEOTIDE SEQUENCE [LARGE SCALE GENOMIC DNA]</scope>
    <source>
        <strain evidence="2 3">IB30</strain>
    </source>
</reference>
<proteinExistence type="predicted"/>
<feature type="coiled-coil region" evidence="1">
    <location>
        <begin position="107"/>
        <end position="134"/>
    </location>
</feature>
<comment type="caution">
    <text evidence="2">The sequence shown here is derived from an EMBL/GenBank/DDBJ whole genome shotgun (WGS) entry which is preliminary data.</text>
</comment>
<evidence type="ECO:0000256" key="1">
    <source>
        <dbReference type="SAM" id="Coils"/>
    </source>
</evidence>
<dbReference type="RefSeq" id="WP_198823699.1">
    <property type="nucleotide sequence ID" value="NZ_JAEILT010000004.1"/>
</dbReference>
<dbReference type="InterPro" id="IPR049841">
    <property type="entry name" value="VPA1267-like"/>
</dbReference>
<evidence type="ECO:0000313" key="3">
    <source>
        <dbReference type="Proteomes" id="UP000649232"/>
    </source>
</evidence>
<name>A0ABS0WAP4_9ALTE</name>
<dbReference type="NCBIfam" id="NF040697">
    <property type="entry name" value="VPA1267_fam"/>
    <property type="match status" value="1"/>
</dbReference>